<keyword evidence="1" id="KW-0732">Signal</keyword>
<evidence type="ECO:0000313" key="5">
    <source>
        <dbReference type="Proteomes" id="UP000824140"/>
    </source>
</evidence>
<dbReference type="PROSITE" id="PS51109">
    <property type="entry name" value="G5"/>
    <property type="match status" value="1"/>
</dbReference>
<accession>A0A9D1G023</accession>
<dbReference type="Pfam" id="PF04294">
    <property type="entry name" value="VanW"/>
    <property type="match status" value="1"/>
</dbReference>
<dbReference type="PANTHER" id="PTHR35788:SF1">
    <property type="entry name" value="EXPORTED PROTEIN"/>
    <property type="match status" value="1"/>
</dbReference>
<dbReference type="InterPro" id="IPR022029">
    <property type="entry name" value="YoaR-like_PG-bd"/>
</dbReference>
<sequence>MKKRKKEKYCWWAAPVIALSLVVLAVAGLFVYQQIGAYGRYRDMRAKVESQTYYPGIYVDGISMAGATLEQAFEHWAQNVEPAYAGRTVTVDLNGSQYTLTASDFGYASNYEEVLRQAFELGRGGDIESRYEEIQRIASEGADLAVERTIVDEALVQARIDELAATVNTGATDAHVTGFDAQTLTFTFAEGEAGYAVDESALKSQVLSAFASGGGSVSAQVSLVQPTTTVAELSEKYGLIDSATTNASSSSSNRLSNIALACSTINGLRLDPGETFSFNGVLGKRTTEKGYKSAPAFVNGLVEEDVGGGICQVSTTLFNAAVKADMTVVERSPHSRPVSYVDRGKDAAVNWPDTDLKFRNDSQDPIWIVAEVTENKRVVISIYGKLFENGGSIIIEAKTTETLEPGQPEMRPNSSLAPGEQVVVEDARTGYRAEAYKVYLDADGNEISREPLCRSTYRASGGVIEYGPTY</sequence>
<gene>
    <name evidence="4" type="ORF">IAA84_06070</name>
</gene>
<feature type="transmembrane region" description="Helical" evidence="2">
    <location>
        <begin position="12"/>
        <end position="32"/>
    </location>
</feature>
<reference evidence="4" key="2">
    <citation type="journal article" date="2021" name="PeerJ">
        <title>Extensive microbial diversity within the chicken gut microbiome revealed by metagenomics and culture.</title>
        <authorList>
            <person name="Gilroy R."/>
            <person name="Ravi A."/>
            <person name="Getino M."/>
            <person name="Pursley I."/>
            <person name="Horton D.L."/>
            <person name="Alikhan N.F."/>
            <person name="Baker D."/>
            <person name="Gharbi K."/>
            <person name="Hall N."/>
            <person name="Watson M."/>
            <person name="Adriaenssens E.M."/>
            <person name="Foster-Nyarko E."/>
            <person name="Jarju S."/>
            <person name="Secka A."/>
            <person name="Antonio M."/>
            <person name="Oren A."/>
            <person name="Chaudhuri R.R."/>
            <person name="La Ragione R."/>
            <person name="Hildebrand F."/>
            <person name="Pallen M.J."/>
        </authorList>
    </citation>
    <scope>NUCLEOTIDE SEQUENCE</scope>
    <source>
        <strain evidence="4">13766</strain>
    </source>
</reference>
<dbReference type="Pfam" id="PF07501">
    <property type="entry name" value="G5"/>
    <property type="match status" value="1"/>
</dbReference>
<dbReference type="InterPro" id="IPR007391">
    <property type="entry name" value="Vancomycin_resist_VanW"/>
</dbReference>
<evidence type="ECO:0000256" key="1">
    <source>
        <dbReference type="ARBA" id="ARBA00022729"/>
    </source>
</evidence>
<proteinExistence type="predicted"/>
<keyword evidence="2" id="KW-1133">Transmembrane helix</keyword>
<evidence type="ECO:0000256" key="2">
    <source>
        <dbReference type="SAM" id="Phobius"/>
    </source>
</evidence>
<dbReference type="InterPro" id="IPR011098">
    <property type="entry name" value="G5_dom"/>
</dbReference>
<dbReference type="InterPro" id="IPR052913">
    <property type="entry name" value="Glycopeptide_resist_protein"/>
</dbReference>
<evidence type="ECO:0000259" key="3">
    <source>
        <dbReference type="PROSITE" id="PS51109"/>
    </source>
</evidence>
<dbReference type="Proteomes" id="UP000824140">
    <property type="component" value="Unassembled WGS sequence"/>
</dbReference>
<protein>
    <submittedName>
        <fullName evidence="4">VanW family protein</fullName>
    </submittedName>
</protein>
<dbReference type="EMBL" id="DVJN01000118">
    <property type="protein sequence ID" value="HIS92569.1"/>
    <property type="molecule type" value="Genomic_DNA"/>
</dbReference>
<dbReference type="AlphaFoldDB" id="A0A9D1G023"/>
<dbReference type="SMART" id="SM01208">
    <property type="entry name" value="G5"/>
    <property type="match status" value="1"/>
</dbReference>
<dbReference type="PANTHER" id="PTHR35788">
    <property type="entry name" value="EXPORTED PROTEIN-RELATED"/>
    <property type="match status" value="1"/>
</dbReference>
<feature type="domain" description="G5" evidence="3">
    <location>
        <begin position="390"/>
        <end position="470"/>
    </location>
</feature>
<keyword evidence="2" id="KW-0472">Membrane</keyword>
<organism evidence="4 5">
    <name type="scientific">Candidatus Alectryocaccomicrobium excrementavium</name>
    <dbReference type="NCBI Taxonomy" id="2840668"/>
    <lineage>
        <taxon>Bacteria</taxon>
        <taxon>Bacillati</taxon>
        <taxon>Bacillota</taxon>
        <taxon>Clostridia</taxon>
        <taxon>Candidatus Alectryocaccomicrobium</taxon>
    </lineage>
</organism>
<evidence type="ECO:0000313" key="4">
    <source>
        <dbReference type="EMBL" id="HIS92569.1"/>
    </source>
</evidence>
<reference evidence="4" key="1">
    <citation type="submission" date="2020-10" db="EMBL/GenBank/DDBJ databases">
        <authorList>
            <person name="Gilroy R."/>
        </authorList>
    </citation>
    <scope>NUCLEOTIDE SEQUENCE</scope>
    <source>
        <strain evidence="4">13766</strain>
    </source>
</reference>
<dbReference type="Pfam" id="PF12229">
    <property type="entry name" value="PG_binding_4"/>
    <property type="match status" value="1"/>
</dbReference>
<name>A0A9D1G023_9FIRM</name>
<comment type="caution">
    <text evidence="4">The sequence shown here is derived from an EMBL/GenBank/DDBJ whole genome shotgun (WGS) entry which is preliminary data.</text>
</comment>
<keyword evidence="2" id="KW-0812">Transmembrane</keyword>